<reference evidence="12 13" key="1">
    <citation type="submission" date="2018-08" db="EMBL/GenBank/DDBJ databases">
        <authorList>
            <person name="Khan S.A."/>
        </authorList>
    </citation>
    <scope>NUCLEOTIDE SEQUENCE [LARGE SCALE GENOMIC DNA]</scope>
    <source>
        <strain evidence="12 13">GTF-13</strain>
    </source>
</reference>
<name>A0A3P3VIP5_9GAMM</name>
<dbReference type="GO" id="GO:0000731">
    <property type="term" value="P:DNA synthesis involved in DNA repair"/>
    <property type="evidence" value="ECO:0007669"/>
    <property type="project" value="TreeGrafter"/>
</dbReference>
<evidence type="ECO:0000256" key="2">
    <source>
        <dbReference type="ARBA" id="ARBA00008016"/>
    </source>
</evidence>
<keyword evidence="9 10" id="KW-0234">DNA repair</keyword>
<dbReference type="InterPro" id="IPR018078">
    <property type="entry name" value="DNA-binding_RecF_CS"/>
</dbReference>
<feature type="domain" description="RecF/RecN/SMC N-terminal" evidence="11">
    <location>
        <begin position="3"/>
        <end position="360"/>
    </location>
</feature>
<evidence type="ECO:0000256" key="8">
    <source>
        <dbReference type="ARBA" id="ARBA00023125"/>
    </source>
</evidence>
<evidence type="ECO:0000256" key="5">
    <source>
        <dbReference type="ARBA" id="ARBA00022705"/>
    </source>
</evidence>
<reference evidence="12 13" key="2">
    <citation type="submission" date="2018-12" db="EMBL/GenBank/DDBJ databases">
        <title>Simiduia agarivorans gen. nov., sp. nov., a marine, agarolytic bacterium isolated from shallow coastal water from Keelung, Taiwan.</title>
        <authorList>
            <person name="Shieh W.Y."/>
        </authorList>
    </citation>
    <scope>NUCLEOTIDE SEQUENCE [LARGE SCALE GENOMIC DNA]</scope>
    <source>
        <strain evidence="12 13">GTF-13</strain>
    </source>
</reference>
<feature type="binding site" evidence="9">
    <location>
        <begin position="30"/>
        <end position="37"/>
    </location>
    <ligand>
        <name>ATP</name>
        <dbReference type="ChEBI" id="CHEBI:30616"/>
    </ligand>
</feature>
<evidence type="ECO:0000256" key="9">
    <source>
        <dbReference type="HAMAP-Rule" id="MF_00365"/>
    </source>
</evidence>
<comment type="function">
    <text evidence="9 10">The RecF protein is involved in DNA metabolism; it is required for DNA replication and normal SOS inducibility. RecF binds preferentially to single-stranded, linear DNA. It also seems to bind ATP.</text>
</comment>
<keyword evidence="8 9" id="KW-0238">DNA-binding</keyword>
<dbReference type="InterPro" id="IPR027417">
    <property type="entry name" value="P-loop_NTPase"/>
</dbReference>
<comment type="caution">
    <text evidence="12">The sequence shown here is derived from an EMBL/GenBank/DDBJ whole genome shotgun (WGS) entry which is preliminary data.</text>
</comment>
<organism evidence="12 13">
    <name type="scientific">Aestuariirhabdus litorea</name>
    <dbReference type="NCBI Taxonomy" id="2528527"/>
    <lineage>
        <taxon>Bacteria</taxon>
        <taxon>Pseudomonadati</taxon>
        <taxon>Pseudomonadota</taxon>
        <taxon>Gammaproteobacteria</taxon>
        <taxon>Oceanospirillales</taxon>
        <taxon>Aestuariirhabdaceae</taxon>
        <taxon>Aestuariirhabdus</taxon>
    </lineage>
</organism>
<sequence>MSLSRIRVLQLRNLAEAQLEPSPRINIILGENGSGKTSLLEAIHLLGTARSFRSTKLKPIIQTGSTDCVVFGELLSQGMPHRLGVKRTIDGGGELKINGIHQRSAATLATTLPVQLITPDSFTLLTGGSKPRRQFIDWGVFHVEHQFLGCWRQYQSALKQRNHLLRHGKIDPSQLLVWNAELARNAEHIDQMRQSYFSLLAPVVRDLVDRFELGLEGEHLSLSYTRGWDAKTPFIDQLDQQVDRDSKLGFTQTGPHRADLSVRIGRDNAVERLSRGQQKLLVCALKLAQARLFRDHSPATNSVFLVDDLAAELDREHRTILCHELVALECQVFVTCIESDTLEGAWPTNAVRKMFHVKHGNIVELAQP</sequence>
<protein>
    <recommendedName>
        <fullName evidence="3 9">DNA replication and repair protein RecF</fullName>
    </recommendedName>
</protein>
<evidence type="ECO:0000256" key="1">
    <source>
        <dbReference type="ARBA" id="ARBA00004496"/>
    </source>
</evidence>
<dbReference type="PROSITE" id="PS00617">
    <property type="entry name" value="RECF_1"/>
    <property type="match status" value="1"/>
</dbReference>
<accession>A0A3P3VIP5</accession>
<evidence type="ECO:0000313" key="13">
    <source>
        <dbReference type="Proteomes" id="UP000280792"/>
    </source>
</evidence>
<dbReference type="HAMAP" id="MF_00365">
    <property type="entry name" value="RecF"/>
    <property type="match status" value="1"/>
</dbReference>
<evidence type="ECO:0000256" key="3">
    <source>
        <dbReference type="ARBA" id="ARBA00020170"/>
    </source>
</evidence>
<evidence type="ECO:0000256" key="10">
    <source>
        <dbReference type="RuleBase" id="RU000578"/>
    </source>
</evidence>
<dbReference type="GO" id="GO:0006302">
    <property type="term" value="P:double-strand break repair"/>
    <property type="evidence" value="ECO:0007669"/>
    <property type="project" value="TreeGrafter"/>
</dbReference>
<dbReference type="PANTHER" id="PTHR32182">
    <property type="entry name" value="DNA REPLICATION AND REPAIR PROTEIN RECF"/>
    <property type="match status" value="1"/>
</dbReference>
<dbReference type="SUPFAM" id="SSF52540">
    <property type="entry name" value="P-loop containing nucleoside triphosphate hydrolases"/>
    <property type="match status" value="1"/>
</dbReference>
<evidence type="ECO:0000259" key="11">
    <source>
        <dbReference type="Pfam" id="PF02463"/>
    </source>
</evidence>
<comment type="subcellular location">
    <subcellularLocation>
        <location evidence="1 9 10">Cytoplasm</location>
    </subcellularLocation>
</comment>
<dbReference type="NCBIfam" id="TIGR00611">
    <property type="entry name" value="recf"/>
    <property type="match status" value="1"/>
</dbReference>
<proteinExistence type="inferred from homology"/>
<keyword evidence="9 10" id="KW-0742">SOS response</keyword>
<comment type="similarity">
    <text evidence="2 9 10">Belongs to the RecF family.</text>
</comment>
<evidence type="ECO:0000256" key="7">
    <source>
        <dbReference type="ARBA" id="ARBA00022840"/>
    </source>
</evidence>
<dbReference type="RefSeq" id="WP_125016505.1">
    <property type="nucleotide sequence ID" value="NZ_QWEZ01000002.1"/>
</dbReference>
<dbReference type="PANTHER" id="PTHR32182:SF0">
    <property type="entry name" value="DNA REPLICATION AND REPAIR PROTEIN RECF"/>
    <property type="match status" value="1"/>
</dbReference>
<dbReference type="GO" id="GO:0006260">
    <property type="term" value="P:DNA replication"/>
    <property type="evidence" value="ECO:0007669"/>
    <property type="project" value="UniProtKB-UniRule"/>
</dbReference>
<keyword evidence="13" id="KW-1185">Reference proteome</keyword>
<dbReference type="InterPro" id="IPR003395">
    <property type="entry name" value="RecF/RecN/SMC_N"/>
</dbReference>
<evidence type="ECO:0000313" key="12">
    <source>
        <dbReference type="EMBL" id="RRJ82611.1"/>
    </source>
</evidence>
<dbReference type="Pfam" id="PF02463">
    <property type="entry name" value="SMC_N"/>
    <property type="match status" value="1"/>
</dbReference>
<keyword evidence="7 9" id="KW-0067">ATP-binding</keyword>
<dbReference type="InterPro" id="IPR001238">
    <property type="entry name" value="DNA-binding_RecF"/>
</dbReference>
<dbReference type="GO" id="GO:0003697">
    <property type="term" value="F:single-stranded DNA binding"/>
    <property type="evidence" value="ECO:0007669"/>
    <property type="project" value="UniProtKB-UniRule"/>
</dbReference>
<dbReference type="GO" id="GO:0005737">
    <property type="term" value="C:cytoplasm"/>
    <property type="evidence" value="ECO:0007669"/>
    <property type="project" value="UniProtKB-SubCell"/>
</dbReference>
<dbReference type="GO" id="GO:0005524">
    <property type="term" value="F:ATP binding"/>
    <property type="evidence" value="ECO:0007669"/>
    <property type="project" value="UniProtKB-UniRule"/>
</dbReference>
<dbReference type="Gene3D" id="1.20.1050.90">
    <property type="entry name" value="RecF/RecN/SMC, N-terminal domain"/>
    <property type="match status" value="1"/>
</dbReference>
<dbReference type="InterPro" id="IPR042174">
    <property type="entry name" value="RecF_2"/>
</dbReference>
<dbReference type="PROSITE" id="PS00618">
    <property type="entry name" value="RECF_2"/>
    <property type="match status" value="1"/>
</dbReference>
<keyword evidence="5 9" id="KW-0235">DNA replication</keyword>
<dbReference type="Gene3D" id="3.40.50.300">
    <property type="entry name" value="P-loop containing nucleotide triphosphate hydrolases"/>
    <property type="match status" value="1"/>
</dbReference>
<dbReference type="GO" id="GO:0009432">
    <property type="term" value="P:SOS response"/>
    <property type="evidence" value="ECO:0007669"/>
    <property type="project" value="UniProtKB-UniRule"/>
</dbReference>
<keyword evidence="6 9" id="KW-0547">Nucleotide-binding</keyword>
<dbReference type="AlphaFoldDB" id="A0A3P3VIP5"/>
<gene>
    <name evidence="9 12" type="primary">recF</name>
    <name evidence="12" type="ORF">D0544_12150</name>
</gene>
<keyword evidence="4 9" id="KW-0963">Cytoplasm</keyword>
<evidence type="ECO:0000256" key="6">
    <source>
        <dbReference type="ARBA" id="ARBA00022741"/>
    </source>
</evidence>
<evidence type="ECO:0000256" key="4">
    <source>
        <dbReference type="ARBA" id="ARBA00022490"/>
    </source>
</evidence>
<dbReference type="Proteomes" id="UP000280792">
    <property type="component" value="Unassembled WGS sequence"/>
</dbReference>
<keyword evidence="9 10" id="KW-0227">DNA damage</keyword>
<dbReference type="EMBL" id="QWEZ01000002">
    <property type="protein sequence ID" value="RRJ82611.1"/>
    <property type="molecule type" value="Genomic_DNA"/>
</dbReference>